<comment type="similarity">
    <text evidence="1">Belongs to the cytochrome P450 family.</text>
</comment>
<dbReference type="PANTHER" id="PTHR46696">
    <property type="entry name" value="P450, PUTATIVE (EUROFUNG)-RELATED"/>
    <property type="match status" value="1"/>
</dbReference>
<organism evidence="2 3">
    <name type="scientific">Caulobacter hibisci</name>
    <dbReference type="NCBI Taxonomy" id="2035993"/>
    <lineage>
        <taxon>Bacteria</taxon>
        <taxon>Pseudomonadati</taxon>
        <taxon>Pseudomonadota</taxon>
        <taxon>Alphaproteobacteria</taxon>
        <taxon>Caulobacterales</taxon>
        <taxon>Caulobacteraceae</taxon>
        <taxon>Caulobacter</taxon>
    </lineage>
</organism>
<dbReference type="InterPro" id="IPR002397">
    <property type="entry name" value="Cyt_P450_B"/>
</dbReference>
<comment type="caution">
    <text evidence="2">The sequence shown here is derived from an EMBL/GenBank/DDBJ whole genome shotgun (WGS) entry which is preliminary data.</text>
</comment>
<protein>
    <submittedName>
        <fullName evidence="2">Cytochrome P450</fullName>
    </submittedName>
</protein>
<dbReference type="CDD" id="cd20612">
    <property type="entry name" value="CYP_LDS-like_C"/>
    <property type="match status" value="1"/>
</dbReference>
<dbReference type="RefSeq" id="WP_198576925.1">
    <property type="nucleotide sequence ID" value="NZ_JADWOX010000010.1"/>
</dbReference>
<sequence>MVDVAASSFLDTYDAAPQPQQKLGLLYQWIATKPLELFKELRAKRPILVTPGGPTILARFADVEEALTRNQQFTVKPYAPKMDPAVGPFMLARDGTVYNQRDKGIMRALIQQSDLANVRQTVAKIAAKLIAQGASPDGRLELVSQVTRPGPIALTGQYFGFPGPDLTAMLRWSYATQNDMFHNLIDDPKVHAANIAAGAEMRSYLEDFLPRRAKQVKADPKIDDVVARLLRLQTPPQIGFDQGRILSNVMGLLVGGIETTSSAIVQAIDQLLDRPDQMIAAKRAAVANDDATFDAIFWEALRFNPMAPFVVRLLVEPYTIAAGTPRQTSLPAGTVVFASVASAMHDATVVPDPETFKPGRPAYHYLHLGFGEHRCLGDQVSLQQAPELAKQIIKAGFTKRAAGAAGHLDFKGGPFPESLVLTK</sequence>
<dbReference type="Proteomes" id="UP000639859">
    <property type="component" value="Unassembled WGS sequence"/>
</dbReference>
<reference evidence="2 3" key="1">
    <citation type="submission" date="2020-11" db="EMBL/GenBank/DDBJ databases">
        <title>genome sequence of strain KACC 18849.</title>
        <authorList>
            <person name="Gao J."/>
            <person name="Zhang X."/>
        </authorList>
    </citation>
    <scope>NUCLEOTIDE SEQUENCE [LARGE SCALE GENOMIC DNA]</scope>
    <source>
        <strain evidence="2 3">KACC 18849</strain>
    </source>
</reference>
<dbReference type="InterPro" id="IPR001128">
    <property type="entry name" value="Cyt_P450"/>
</dbReference>
<keyword evidence="3" id="KW-1185">Reference proteome</keyword>
<dbReference type="Gene3D" id="1.10.630.10">
    <property type="entry name" value="Cytochrome P450"/>
    <property type="match status" value="1"/>
</dbReference>
<dbReference type="InterPro" id="IPR036396">
    <property type="entry name" value="Cyt_P450_sf"/>
</dbReference>
<dbReference type="SUPFAM" id="SSF48264">
    <property type="entry name" value="Cytochrome P450"/>
    <property type="match status" value="1"/>
</dbReference>
<evidence type="ECO:0000256" key="1">
    <source>
        <dbReference type="ARBA" id="ARBA00010617"/>
    </source>
</evidence>
<gene>
    <name evidence="2" type="ORF">I4Q42_15185</name>
</gene>
<name>A0ABS0SZP1_9CAUL</name>
<dbReference type="Pfam" id="PF00067">
    <property type="entry name" value="p450"/>
    <property type="match status" value="1"/>
</dbReference>
<evidence type="ECO:0000313" key="3">
    <source>
        <dbReference type="Proteomes" id="UP000639859"/>
    </source>
</evidence>
<evidence type="ECO:0000313" key="2">
    <source>
        <dbReference type="EMBL" id="MBI1685014.1"/>
    </source>
</evidence>
<accession>A0ABS0SZP1</accession>
<dbReference type="EMBL" id="JADWOX010000010">
    <property type="protein sequence ID" value="MBI1685014.1"/>
    <property type="molecule type" value="Genomic_DNA"/>
</dbReference>
<dbReference type="PRINTS" id="PR00359">
    <property type="entry name" value="BP450"/>
</dbReference>
<dbReference type="PANTHER" id="PTHR46696:SF1">
    <property type="entry name" value="CYTOCHROME P450 YJIB-RELATED"/>
    <property type="match status" value="1"/>
</dbReference>
<proteinExistence type="inferred from homology"/>